<organism evidence="3 4">
    <name type="scientific">Morchella conica CCBAS932</name>
    <dbReference type="NCBI Taxonomy" id="1392247"/>
    <lineage>
        <taxon>Eukaryota</taxon>
        <taxon>Fungi</taxon>
        <taxon>Dikarya</taxon>
        <taxon>Ascomycota</taxon>
        <taxon>Pezizomycotina</taxon>
        <taxon>Pezizomycetes</taxon>
        <taxon>Pezizales</taxon>
        <taxon>Morchellaceae</taxon>
        <taxon>Morchella</taxon>
    </lineage>
</organism>
<evidence type="ECO:0000256" key="1">
    <source>
        <dbReference type="SAM" id="MobiDB-lite"/>
    </source>
</evidence>
<evidence type="ECO:0000313" key="3">
    <source>
        <dbReference type="EMBL" id="RPB15407.1"/>
    </source>
</evidence>
<protein>
    <recommendedName>
        <fullName evidence="2">Transcription regulator Rua1 C-terminal domain-containing protein</fullName>
    </recommendedName>
</protein>
<dbReference type="STRING" id="1392247.A0A3N4KXZ8"/>
<feature type="domain" description="Transcription regulator Rua1 C-terminal" evidence="2">
    <location>
        <begin position="449"/>
        <end position="547"/>
    </location>
</feature>
<reference evidence="3 4" key="1">
    <citation type="journal article" date="2018" name="Nat. Ecol. Evol.">
        <title>Pezizomycetes genomes reveal the molecular basis of ectomycorrhizal truffle lifestyle.</title>
        <authorList>
            <person name="Murat C."/>
            <person name="Payen T."/>
            <person name="Noel B."/>
            <person name="Kuo A."/>
            <person name="Morin E."/>
            <person name="Chen J."/>
            <person name="Kohler A."/>
            <person name="Krizsan K."/>
            <person name="Balestrini R."/>
            <person name="Da Silva C."/>
            <person name="Montanini B."/>
            <person name="Hainaut M."/>
            <person name="Levati E."/>
            <person name="Barry K.W."/>
            <person name="Belfiori B."/>
            <person name="Cichocki N."/>
            <person name="Clum A."/>
            <person name="Dockter R.B."/>
            <person name="Fauchery L."/>
            <person name="Guy J."/>
            <person name="Iotti M."/>
            <person name="Le Tacon F."/>
            <person name="Lindquist E.A."/>
            <person name="Lipzen A."/>
            <person name="Malagnac F."/>
            <person name="Mello A."/>
            <person name="Molinier V."/>
            <person name="Miyauchi S."/>
            <person name="Poulain J."/>
            <person name="Riccioni C."/>
            <person name="Rubini A."/>
            <person name="Sitrit Y."/>
            <person name="Splivallo R."/>
            <person name="Traeger S."/>
            <person name="Wang M."/>
            <person name="Zifcakova L."/>
            <person name="Wipf D."/>
            <person name="Zambonelli A."/>
            <person name="Paolocci F."/>
            <person name="Nowrousian M."/>
            <person name="Ottonello S."/>
            <person name="Baldrian P."/>
            <person name="Spatafora J.W."/>
            <person name="Henrissat B."/>
            <person name="Nagy L.G."/>
            <person name="Aury J.M."/>
            <person name="Wincker P."/>
            <person name="Grigoriev I.V."/>
            <person name="Bonfante P."/>
            <person name="Martin F.M."/>
        </authorList>
    </citation>
    <scope>NUCLEOTIDE SEQUENCE [LARGE SCALE GENOMIC DNA]</scope>
    <source>
        <strain evidence="3 4">CCBAS932</strain>
    </source>
</reference>
<feature type="compositionally biased region" description="Low complexity" evidence="1">
    <location>
        <begin position="245"/>
        <end position="267"/>
    </location>
</feature>
<accession>A0A3N4KXZ8</accession>
<feature type="region of interest" description="Disordered" evidence="1">
    <location>
        <begin position="311"/>
        <end position="376"/>
    </location>
</feature>
<dbReference type="PANTHER" id="PTHR28125:SF3">
    <property type="entry name" value="TRANSCRIPTION REGULATOR RUA1 C-TERMINAL DOMAIN-CONTAINING PROTEIN"/>
    <property type="match status" value="1"/>
</dbReference>
<gene>
    <name evidence="3" type="ORF">P167DRAFT_542967</name>
</gene>
<dbReference type="EMBL" id="ML119113">
    <property type="protein sequence ID" value="RPB15407.1"/>
    <property type="molecule type" value="Genomic_DNA"/>
</dbReference>
<dbReference type="InParanoid" id="A0A3N4KXZ8"/>
<dbReference type="Pfam" id="PF14616">
    <property type="entry name" value="Rua1_C"/>
    <property type="match status" value="1"/>
</dbReference>
<evidence type="ECO:0000313" key="4">
    <source>
        <dbReference type="Proteomes" id="UP000277580"/>
    </source>
</evidence>
<proteinExistence type="predicted"/>
<feature type="compositionally biased region" description="Low complexity" evidence="1">
    <location>
        <begin position="313"/>
        <end position="333"/>
    </location>
</feature>
<name>A0A3N4KXZ8_9PEZI</name>
<dbReference type="OrthoDB" id="5595379at2759"/>
<sequence length="598" mass="66791">MHALTQMDSILAQQHNMPKNAFAQHTHLRPQNLSDSYPRSFQPAMASPLPDSFALWPPTPRTNGNRPATVHETSFPYSSLPEDCSTAVPAWDPTCLIPSESHSLGTSPVDLSQYDMNSNDWSRPRGVVGEYNLDTNVDRMGSSYGSSGSNSTNLLDPHYHFSPQQVGDALSLNTNVARRFSDTISMSSADQAALLSATDMFFDNSPYETSPYETSPYPESIISDYTHRSTFTMSTSTTPLSPVMSPNGNRIRSGSRGRASPSPSRTSMRAAPYSTAGRDANKRWSTGSFLPNSQTSSPYIVTQLDPCQVQNFHSSNSHHSSPTYSSPTYSSPTCGSAQCPPHPPQQMLLASHNHNLSRGGGYVQQQQQQQQQGPYVDDLGCQPQMPNHLFVKMLQSNAAEHYRSHYADFTDPPDLYASLQEEQIPPPAEDMNPEDPEMKPHEQDLRFEGDLYTPRWVRGHGNKREGWCGICKRWLVLKNSAFWYDKSFTHGISAATGQRFVEPKSVRRMEGNMDVWEGLCHSCNDWVALVSNKKKGTTWFRHAYKCHTHPKIKDAPKRRRESSQGKAAAAAAAAAAKTRQDTMNVKVEVQRQRHHHHY</sequence>
<dbReference type="PANTHER" id="PTHR28125">
    <property type="entry name" value="MEIOTIC EXPRESSION UP-REGULATED PROTEIN 26"/>
    <property type="match status" value="1"/>
</dbReference>
<dbReference type="InterPro" id="IPR028012">
    <property type="entry name" value="Rua1_C"/>
</dbReference>
<feature type="region of interest" description="Disordered" evidence="1">
    <location>
        <begin position="235"/>
        <end position="297"/>
    </location>
</feature>
<dbReference type="Proteomes" id="UP000277580">
    <property type="component" value="Unassembled WGS sequence"/>
</dbReference>
<evidence type="ECO:0000259" key="2">
    <source>
        <dbReference type="Pfam" id="PF14616"/>
    </source>
</evidence>
<feature type="compositionally biased region" description="Polar residues" evidence="1">
    <location>
        <begin position="283"/>
        <end position="297"/>
    </location>
</feature>
<keyword evidence="4" id="KW-1185">Reference proteome</keyword>
<dbReference type="AlphaFoldDB" id="A0A3N4KXZ8"/>